<name>A0AA49GJS2_9BACT</name>
<dbReference type="Gene3D" id="3.40.50.12370">
    <property type="match status" value="1"/>
</dbReference>
<feature type="domain" description="UspA" evidence="2">
    <location>
        <begin position="2"/>
        <end position="148"/>
    </location>
</feature>
<evidence type="ECO:0000256" key="1">
    <source>
        <dbReference type="ARBA" id="ARBA00008791"/>
    </source>
</evidence>
<accession>A0AA49GJS2</accession>
<evidence type="ECO:0000259" key="2">
    <source>
        <dbReference type="Pfam" id="PF00582"/>
    </source>
</evidence>
<dbReference type="EMBL" id="CP120682">
    <property type="protein sequence ID" value="WKN34593.1"/>
    <property type="molecule type" value="Genomic_DNA"/>
</dbReference>
<dbReference type="PANTHER" id="PTHR46268:SF6">
    <property type="entry name" value="UNIVERSAL STRESS PROTEIN UP12"/>
    <property type="match status" value="1"/>
</dbReference>
<reference evidence="3" key="2">
    <citation type="journal article" date="2024" name="Antonie Van Leeuwenhoek">
        <title>Roseihalotalea indica gen. nov., sp. nov., a halophilic Bacteroidetes from mesopelagic Southwest Indian Ocean with higher carbohydrate metabolic potential.</title>
        <authorList>
            <person name="Chen B."/>
            <person name="Zhang M."/>
            <person name="Lin D."/>
            <person name="Ye J."/>
            <person name="Tang K."/>
        </authorList>
    </citation>
    <scope>NUCLEOTIDE SEQUENCE</scope>
    <source>
        <strain evidence="3">TK19036</strain>
    </source>
</reference>
<comment type="similarity">
    <text evidence="1">Belongs to the universal stress protein A family.</text>
</comment>
<gene>
    <name evidence="3" type="ORF">K4G66_19660</name>
</gene>
<protein>
    <submittedName>
        <fullName evidence="3">Universal stress protein</fullName>
    </submittedName>
</protein>
<dbReference type="CDD" id="cd00293">
    <property type="entry name" value="USP-like"/>
    <property type="match status" value="1"/>
</dbReference>
<proteinExistence type="inferred from homology"/>
<evidence type="ECO:0000313" key="3">
    <source>
        <dbReference type="EMBL" id="WKN34593.1"/>
    </source>
</evidence>
<dbReference type="Pfam" id="PF00582">
    <property type="entry name" value="Usp"/>
    <property type="match status" value="1"/>
</dbReference>
<dbReference type="InterPro" id="IPR006015">
    <property type="entry name" value="Universal_stress_UspA"/>
</dbReference>
<organism evidence="3">
    <name type="scientific">Roseihalotalea indica</name>
    <dbReference type="NCBI Taxonomy" id="2867963"/>
    <lineage>
        <taxon>Bacteria</taxon>
        <taxon>Pseudomonadati</taxon>
        <taxon>Bacteroidota</taxon>
        <taxon>Cytophagia</taxon>
        <taxon>Cytophagales</taxon>
        <taxon>Catalimonadaceae</taxon>
        <taxon>Roseihalotalea</taxon>
    </lineage>
</organism>
<sequence>MKILVPVDFSDDALQALRYAATLAKLMQKTLSISEDPEPELLLYHAFHVPIGGDATFFVDSDMLDKAERAERHKLEQLASTIPDIHAISHRVMIQMALPGEGIIETINEEGIDLVVMGVRGVDASSAWLGSTTLHVMKHVICPVLAVPHSTEVLHPKQVAFATDLEEGENSFSLDFLVRLLKLWKASMHIIHVHSQPATIGMGKAEEALRLDHIFRDVPHTYHFPQDKVATRGISRYLNDHSVDLLVIIPRYHFALGSVFHKSVTRYLTTHPSVPLLAFHERL</sequence>
<dbReference type="InterPro" id="IPR006016">
    <property type="entry name" value="UspA"/>
</dbReference>
<dbReference type="AlphaFoldDB" id="A0AA49GJS2"/>
<dbReference type="PRINTS" id="PR01438">
    <property type="entry name" value="UNVRSLSTRESS"/>
</dbReference>
<dbReference type="SUPFAM" id="SSF52402">
    <property type="entry name" value="Adenine nucleotide alpha hydrolases-like"/>
    <property type="match status" value="2"/>
</dbReference>
<dbReference type="PANTHER" id="PTHR46268">
    <property type="entry name" value="STRESS RESPONSE PROTEIN NHAX"/>
    <property type="match status" value="1"/>
</dbReference>
<reference evidence="3" key="1">
    <citation type="journal article" date="2023" name="Comput. Struct. Biotechnol. J.">
        <title>Discovery of a novel marine Bacteroidetes with a rich repertoire of carbohydrate-active enzymes.</title>
        <authorList>
            <person name="Chen B."/>
            <person name="Liu G."/>
            <person name="Chen Q."/>
            <person name="Wang H."/>
            <person name="Liu L."/>
            <person name="Tang K."/>
        </authorList>
    </citation>
    <scope>NUCLEOTIDE SEQUENCE</scope>
    <source>
        <strain evidence="3">TK19036</strain>
    </source>
</reference>